<dbReference type="InterPro" id="IPR020904">
    <property type="entry name" value="Sc_DH/Rdtase_CS"/>
</dbReference>
<dbReference type="SMART" id="SM00822">
    <property type="entry name" value="PKS_KR"/>
    <property type="match status" value="1"/>
</dbReference>
<dbReference type="eggNOG" id="COG3967">
    <property type="taxonomic scope" value="Bacteria"/>
</dbReference>
<dbReference type="InterPro" id="IPR002347">
    <property type="entry name" value="SDR_fam"/>
</dbReference>
<dbReference type="OrthoDB" id="9810734at2"/>
<sequence length="247" mass="26326">MKTTDNTVLITGGSAGIGLALAERFIAEGNHVIITGRDQNRLNEAAAQLGNKVTAIAFDVSKPEDVTALVARLTAEFPNLNVLINNAGQAYYYKLDENADAFAKAEHEMLVNYLSVIRLTEKLLPLLKQQPEAAVVNVSSIAAFVPNAGIPTYSASKAALHSYSQSLRLLLEDTQVKVFELMPPLVNTSFSKDIGGENGIAPSVLADDLLAAFASDTYQIHTGNTALIYELSKSDPAAAFAAMNSRG</sequence>
<dbReference type="EMBL" id="JRLY01000019">
    <property type="protein sequence ID" value="KGO91414.1"/>
    <property type="molecule type" value="Genomic_DNA"/>
</dbReference>
<feature type="domain" description="Ketoreductase" evidence="4">
    <location>
        <begin position="6"/>
        <end position="185"/>
    </location>
</feature>
<evidence type="ECO:0000313" key="5">
    <source>
        <dbReference type="EMBL" id="KGO91414.1"/>
    </source>
</evidence>
<proteinExistence type="inferred from homology"/>
<comment type="similarity">
    <text evidence="1 3">Belongs to the short-chain dehydrogenases/reductases (SDR) family.</text>
</comment>
<gene>
    <name evidence="5" type="ORF">Q766_17690</name>
</gene>
<dbReference type="PRINTS" id="PR00081">
    <property type="entry name" value="GDHRDH"/>
</dbReference>
<dbReference type="AlphaFoldDB" id="A0A0A2MGJ3"/>
<dbReference type="Proteomes" id="UP000030111">
    <property type="component" value="Unassembled WGS sequence"/>
</dbReference>
<name>A0A0A2MGJ3_9FLAO</name>
<dbReference type="PRINTS" id="PR00080">
    <property type="entry name" value="SDRFAMILY"/>
</dbReference>
<protein>
    <submittedName>
        <fullName evidence="5">Short-chain dehydrogenase</fullName>
    </submittedName>
</protein>
<comment type="caution">
    <text evidence="5">The sequence shown here is derived from an EMBL/GenBank/DDBJ whole genome shotgun (WGS) entry which is preliminary data.</text>
</comment>
<dbReference type="SUPFAM" id="SSF51735">
    <property type="entry name" value="NAD(P)-binding Rossmann-fold domains"/>
    <property type="match status" value="1"/>
</dbReference>
<dbReference type="Pfam" id="PF00106">
    <property type="entry name" value="adh_short"/>
    <property type="match status" value="1"/>
</dbReference>
<accession>A0A0A2MGJ3</accession>
<keyword evidence="2" id="KW-0560">Oxidoreductase</keyword>
<evidence type="ECO:0000259" key="4">
    <source>
        <dbReference type="SMART" id="SM00822"/>
    </source>
</evidence>
<dbReference type="PROSITE" id="PS00061">
    <property type="entry name" value="ADH_SHORT"/>
    <property type="match status" value="1"/>
</dbReference>
<keyword evidence="6" id="KW-1185">Reference proteome</keyword>
<evidence type="ECO:0000313" key="6">
    <source>
        <dbReference type="Proteomes" id="UP000030111"/>
    </source>
</evidence>
<dbReference type="InterPro" id="IPR057326">
    <property type="entry name" value="KR_dom"/>
</dbReference>
<dbReference type="PANTHER" id="PTHR44196">
    <property type="entry name" value="DEHYDROGENASE/REDUCTASE SDR FAMILY MEMBER 7B"/>
    <property type="match status" value="1"/>
</dbReference>
<dbReference type="PANTHER" id="PTHR44196:SF1">
    <property type="entry name" value="DEHYDROGENASE_REDUCTASE SDR FAMILY MEMBER 7B"/>
    <property type="match status" value="1"/>
</dbReference>
<dbReference type="STRING" id="1121898.GCA_000422725_03840"/>
<dbReference type="Gene3D" id="3.40.50.720">
    <property type="entry name" value="NAD(P)-binding Rossmann-like Domain"/>
    <property type="match status" value="1"/>
</dbReference>
<dbReference type="GO" id="GO:0016020">
    <property type="term" value="C:membrane"/>
    <property type="evidence" value="ECO:0007669"/>
    <property type="project" value="TreeGrafter"/>
</dbReference>
<dbReference type="RefSeq" id="WP_026989921.1">
    <property type="nucleotide sequence ID" value="NZ_AUGP01000004.1"/>
</dbReference>
<evidence type="ECO:0000256" key="2">
    <source>
        <dbReference type="ARBA" id="ARBA00023002"/>
    </source>
</evidence>
<reference evidence="5 6" key="1">
    <citation type="submission" date="2013-09" db="EMBL/GenBank/DDBJ databases">
        <authorList>
            <person name="Zeng Z."/>
            <person name="Chen C."/>
        </authorList>
    </citation>
    <scope>NUCLEOTIDE SEQUENCE [LARGE SCALE GENOMIC DNA]</scope>
    <source>
        <strain evidence="5 6">WB 4.1-42</strain>
    </source>
</reference>
<dbReference type="GO" id="GO:0016491">
    <property type="term" value="F:oxidoreductase activity"/>
    <property type="evidence" value="ECO:0007669"/>
    <property type="project" value="UniProtKB-KW"/>
</dbReference>
<evidence type="ECO:0000256" key="3">
    <source>
        <dbReference type="RuleBase" id="RU000363"/>
    </source>
</evidence>
<dbReference type="InterPro" id="IPR036291">
    <property type="entry name" value="NAD(P)-bd_dom_sf"/>
</dbReference>
<organism evidence="5 6">
    <name type="scientific">Flavobacterium subsaxonicum WB 4.1-42 = DSM 21790</name>
    <dbReference type="NCBI Taxonomy" id="1121898"/>
    <lineage>
        <taxon>Bacteria</taxon>
        <taxon>Pseudomonadati</taxon>
        <taxon>Bacteroidota</taxon>
        <taxon>Flavobacteriia</taxon>
        <taxon>Flavobacteriales</taxon>
        <taxon>Flavobacteriaceae</taxon>
        <taxon>Flavobacterium</taxon>
    </lineage>
</organism>
<evidence type="ECO:0000256" key="1">
    <source>
        <dbReference type="ARBA" id="ARBA00006484"/>
    </source>
</evidence>